<dbReference type="InterPro" id="IPR017740">
    <property type="entry name" value="TssA-like"/>
</dbReference>
<dbReference type="RefSeq" id="WP_336203315.1">
    <property type="nucleotide sequence ID" value="NZ_JBANEI010000010.1"/>
</dbReference>
<protein>
    <submittedName>
        <fullName evidence="2">Type VI secretion system ImpA family N-terminal domain-containing protein</fullName>
    </submittedName>
</protein>
<reference evidence="2 3" key="1">
    <citation type="submission" date="2024-02" db="EMBL/GenBank/DDBJ databases">
        <title>First report Erwinia aphidicola in onion in Chile.</title>
        <authorList>
            <person name="Valenzuela M."/>
            <person name="Pena M."/>
            <person name="Dutta B."/>
        </authorList>
    </citation>
    <scope>NUCLEOTIDE SEQUENCE [LARGE SCALE GENOMIC DNA]</scope>
    <source>
        <strain evidence="2 3">QCJ3A</strain>
    </source>
</reference>
<accession>A0ABU8DJZ3</accession>
<feature type="domain" description="ImpA N-terminal" evidence="1">
    <location>
        <begin position="67"/>
        <end position="189"/>
    </location>
</feature>
<dbReference type="InterPro" id="IPR010657">
    <property type="entry name" value="ImpA_N"/>
</dbReference>
<dbReference type="Proteomes" id="UP001306592">
    <property type="component" value="Unassembled WGS sequence"/>
</dbReference>
<dbReference type="PANTHER" id="PTHR37951">
    <property type="entry name" value="CYTOPLASMIC PROTEIN-RELATED"/>
    <property type="match status" value="1"/>
</dbReference>
<dbReference type="Pfam" id="PF06812">
    <property type="entry name" value="ImpA_N"/>
    <property type="match status" value="1"/>
</dbReference>
<proteinExistence type="predicted"/>
<dbReference type="PANTHER" id="PTHR37951:SF1">
    <property type="entry name" value="TYPE VI SECRETION SYSTEM COMPONENT TSSA1"/>
    <property type="match status" value="1"/>
</dbReference>
<name>A0ABU8DJZ3_ERWAP</name>
<sequence length="412" mass="45809">MAATNLAMPAGFYGKHTISRYSVLVLTLNFITANGGSGKDKPRLMDEKHMNQIIKLTFSDYYQAVLHPTVGHAPCGENIEYDADFILLQSRLQPRQDVEYGSFFEAAEPVNWTDTERDCLTLLQKSKDIRLIIILIRCRLRKIGLRALPEGLEALYAVLQSWPNDLHPQLYDEGEFTPILRANAFSELEDTNALLHDLRNHPLPKASGLQLTIKDVEKAHLIPREESALSDTAIAGIMDEWRLNASDGIRPLSEAYHYVIAIKQLLTEMLAHEAPDFALLSGLLQPFSSEFLSEPFALAELTEAPPPALPLQQSAEVVAEVTTTDSEPALLTPPVAVAPCAAQSVTKQAGITGRAEALLRLREVRQWFATSEPSTPVVQLLDYAEQSIGRNFSDLLKMYPVEIVTLLNQEKE</sequence>
<evidence type="ECO:0000259" key="1">
    <source>
        <dbReference type="Pfam" id="PF06812"/>
    </source>
</evidence>
<keyword evidence="3" id="KW-1185">Reference proteome</keyword>
<evidence type="ECO:0000313" key="2">
    <source>
        <dbReference type="EMBL" id="MEI2682854.1"/>
    </source>
</evidence>
<dbReference type="EMBL" id="JBANEI010000010">
    <property type="protein sequence ID" value="MEI2682854.1"/>
    <property type="molecule type" value="Genomic_DNA"/>
</dbReference>
<organism evidence="2 3">
    <name type="scientific">Erwinia aphidicola</name>
    <dbReference type="NCBI Taxonomy" id="68334"/>
    <lineage>
        <taxon>Bacteria</taxon>
        <taxon>Pseudomonadati</taxon>
        <taxon>Pseudomonadota</taxon>
        <taxon>Gammaproteobacteria</taxon>
        <taxon>Enterobacterales</taxon>
        <taxon>Erwiniaceae</taxon>
        <taxon>Erwinia</taxon>
    </lineage>
</organism>
<evidence type="ECO:0000313" key="3">
    <source>
        <dbReference type="Proteomes" id="UP001306592"/>
    </source>
</evidence>
<gene>
    <name evidence="2" type="ORF">V8N49_14445</name>
</gene>
<comment type="caution">
    <text evidence="2">The sequence shown here is derived from an EMBL/GenBank/DDBJ whole genome shotgun (WGS) entry which is preliminary data.</text>
</comment>